<keyword evidence="8" id="KW-1185">Reference proteome</keyword>
<keyword evidence="2" id="KW-0808">Transferase</keyword>
<dbReference type="PROSITE" id="PS00108">
    <property type="entry name" value="PROTEIN_KINASE_ST"/>
    <property type="match status" value="1"/>
</dbReference>
<reference evidence="8" key="1">
    <citation type="journal article" date="2018" name="Nat. Microbiol.">
        <title>Leveraging single-cell genomics to expand the fungal tree of life.</title>
        <authorList>
            <person name="Ahrendt S.R."/>
            <person name="Quandt C.A."/>
            <person name="Ciobanu D."/>
            <person name="Clum A."/>
            <person name="Salamov A."/>
            <person name="Andreopoulos B."/>
            <person name="Cheng J.F."/>
            <person name="Woyke T."/>
            <person name="Pelin A."/>
            <person name="Henrissat B."/>
            <person name="Reynolds N.K."/>
            <person name="Benny G.L."/>
            <person name="Smith M.E."/>
            <person name="James T.Y."/>
            <person name="Grigoriev I.V."/>
        </authorList>
    </citation>
    <scope>NUCLEOTIDE SEQUENCE [LARGE SCALE GENOMIC DNA]</scope>
</reference>
<dbReference type="GO" id="GO:0000407">
    <property type="term" value="C:phagophore assembly site"/>
    <property type="evidence" value="ECO:0007669"/>
    <property type="project" value="TreeGrafter"/>
</dbReference>
<evidence type="ECO:0000256" key="1">
    <source>
        <dbReference type="ARBA" id="ARBA00012513"/>
    </source>
</evidence>
<dbReference type="InterPro" id="IPR011009">
    <property type="entry name" value="Kinase-like_dom_sf"/>
</dbReference>
<dbReference type="GO" id="GO:0000045">
    <property type="term" value="P:autophagosome assembly"/>
    <property type="evidence" value="ECO:0007669"/>
    <property type="project" value="TreeGrafter"/>
</dbReference>
<keyword evidence="3" id="KW-0547">Nucleotide-binding</keyword>
<dbReference type="PROSITE" id="PS50011">
    <property type="entry name" value="PROTEIN_KINASE_DOM"/>
    <property type="match status" value="1"/>
</dbReference>
<dbReference type="GO" id="GO:0016020">
    <property type="term" value="C:membrane"/>
    <property type="evidence" value="ECO:0007669"/>
    <property type="project" value="TreeGrafter"/>
</dbReference>
<keyword evidence="5" id="KW-0067">ATP-binding</keyword>
<evidence type="ECO:0000313" key="8">
    <source>
        <dbReference type="Proteomes" id="UP000269721"/>
    </source>
</evidence>
<dbReference type="GO" id="GO:0004674">
    <property type="term" value="F:protein serine/threonine kinase activity"/>
    <property type="evidence" value="ECO:0007669"/>
    <property type="project" value="UniProtKB-EC"/>
</dbReference>
<dbReference type="PANTHER" id="PTHR24348">
    <property type="entry name" value="SERINE/THREONINE-PROTEIN KINASE UNC-51-RELATED"/>
    <property type="match status" value="1"/>
</dbReference>
<keyword evidence="4 7" id="KW-0418">Kinase</keyword>
<dbReference type="Gene3D" id="1.10.510.10">
    <property type="entry name" value="Transferase(Phosphotransferase) domain 1"/>
    <property type="match status" value="1"/>
</dbReference>
<feature type="domain" description="Protein kinase" evidence="6">
    <location>
        <begin position="1"/>
        <end position="130"/>
    </location>
</feature>
<dbReference type="Proteomes" id="UP000269721">
    <property type="component" value="Unassembled WGS sequence"/>
</dbReference>
<dbReference type="OrthoDB" id="346907at2759"/>
<evidence type="ECO:0000313" key="7">
    <source>
        <dbReference type="EMBL" id="RKO89198.1"/>
    </source>
</evidence>
<proteinExistence type="predicted"/>
<dbReference type="PANTHER" id="PTHR24348:SF22">
    <property type="entry name" value="NON-SPECIFIC SERINE_THREONINE PROTEIN KINASE"/>
    <property type="match status" value="1"/>
</dbReference>
<evidence type="ECO:0000256" key="3">
    <source>
        <dbReference type="ARBA" id="ARBA00022741"/>
    </source>
</evidence>
<dbReference type="EMBL" id="KZ996231">
    <property type="protein sequence ID" value="RKO89198.1"/>
    <property type="molecule type" value="Genomic_DNA"/>
</dbReference>
<name>A0A4P9WDA2_9FUNG</name>
<dbReference type="EC" id="2.7.11.1" evidence="1"/>
<evidence type="ECO:0000256" key="4">
    <source>
        <dbReference type="ARBA" id="ARBA00022777"/>
    </source>
</evidence>
<dbReference type="InterPro" id="IPR000719">
    <property type="entry name" value="Prot_kinase_dom"/>
</dbReference>
<organism evidence="7 8">
    <name type="scientific">Blyttiomyces helicus</name>
    <dbReference type="NCBI Taxonomy" id="388810"/>
    <lineage>
        <taxon>Eukaryota</taxon>
        <taxon>Fungi</taxon>
        <taxon>Fungi incertae sedis</taxon>
        <taxon>Chytridiomycota</taxon>
        <taxon>Chytridiomycota incertae sedis</taxon>
        <taxon>Chytridiomycetes</taxon>
        <taxon>Chytridiomycetes incertae sedis</taxon>
        <taxon>Blyttiomyces</taxon>
    </lineage>
</organism>
<evidence type="ECO:0000256" key="5">
    <source>
        <dbReference type="ARBA" id="ARBA00022840"/>
    </source>
</evidence>
<dbReference type="SUPFAM" id="SSF56112">
    <property type="entry name" value="Protein kinase-like (PK-like)"/>
    <property type="match status" value="1"/>
</dbReference>
<dbReference type="GO" id="GO:0010506">
    <property type="term" value="P:regulation of autophagy"/>
    <property type="evidence" value="ECO:0007669"/>
    <property type="project" value="InterPro"/>
</dbReference>
<evidence type="ECO:0000256" key="2">
    <source>
        <dbReference type="ARBA" id="ARBA00022679"/>
    </source>
</evidence>
<dbReference type="GO" id="GO:0005829">
    <property type="term" value="C:cytosol"/>
    <property type="evidence" value="ECO:0007669"/>
    <property type="project" value="TreeGrafter"/>
</dbReference>
<dbReference type="GO" id="GO:0005776">
    <property type="term" value="C:autophagosome"/>
    <property type="evidence" value="ECO:0007669"/>
    <property type="project" value="TreeGrafter"/>
</dbReference>
<accession>A0A4P9WDA2</accession>
<dbReference type="InterPro" id="IPR008271">
    <property type="entry name" value="Ser/Thr_kinase_AS"/>
</dbReference>
<dbReference type="InterPro" id="IPR045269">
    <property type="entry name" value="Atg1-like"/>
</dbReference>
<evidence type="ECO:0000259" key="6">
    <source>
        <dbReference type="PROSITE" id="PS50011"/>
    </source>
</evidence>
<sequence length="130" mass="14927">MEFCNLGSVRDYLARRPGRRLPEPEARSFLRQLAAGLLFLWSRSLVHRDLKTDNLLLSTNPNPSGPPILKFWVAHLDIDVLPCRHKIADFGIADYDENEDKPSATPMREPIGTLMYMAPEIFTEKQYDAR</sequence>
<feature type="non-terminal residue" evidence="7">
    <location>
        <position position="130"/>
    </location>
</feature>
<dbReference type="AlphaFoldDB" id="A0A4P9WDA2"/>
<dbReference type="Pfam" id="PF00069">
    <property type="entry name" value="Pkinase"/>
    <property type="match status" value="1"/>
</dbReference>
<gene>
    <name evidence="7" type="ORF">BDK51DRAFT_31712</name>
</gene>
<protein>
    <recommendedName>
        <fullName evidence="1">non-specific serine/threonine protein kinase</fullName>
        <ecNumber evidence="1">2.7.11.1</ecNumber>
    </recommendedName>
</protein>
<dbReference type="GO" id="GO:0005524">
    <property type="term" value="F:ATP binding"/>
    <property type="evidence" value="ECO:0007669"/>
    <property type="project" value="UniProtKB-KW"/>
</dbReference>